<dbReference type="AlphaFoldDB" id="A0A9X8QZ98"/>
<protein>
    <submittedName>
        <fullName evidence="2">Uncharacterized protein</fullName>
    </submittedName>
</protein>
<evidence type="ECO:0000313" key="2">
    <source>
        <dbReference type="EMBL" id="SHN20988.1"/>
    </source>
</evidence>
<reference evidence="3" key="1">
    <citation type="submission" date="2016-11" db="EMBL/GenBank/DDBJ databases">
        <authorList>
            <person name="Jaros S."/>
            <person name="Januszkiewicz K."/>
            <person name="Wedrychowicz H."/>
        </authorList>
    </citation>
    <scope>NUCLEOTIDE SEQUENCE [LARGE SCALE GENOMIC DNA]</scope>
    <source>
        <strain evidence="3">CGMCC 4.3555</strain>
    </source>
</reference>
<gene>
    <name evidence="2" type="ORF">SAMN05216268_1243</name>
</gene>
<evidence type="ECO:0000313" key="3">
    <source>
        <dbReference type="Proteomes" id="UP000184388"/>
    </source>
</evidence>
<dbReference type="InterPro" id="IPR029052">
    <property type="entry name" value="Metallo-depent_PP-like"/>
</dbReference>
<sequence>MGLAVGLGDTIYENGPKSDHDAEFRDTFEKPNSGTDVP</sequence>
<dbReference type="Proteomes" id="UP000184388">
    <property type="component" value="Unassembled WGS sequence"/>
</dbReference>
<name>A0A9X8QZ98_9ACTN</name>
<dbReference type="EMBL" id="FRBK01000024">
    <property type="protein sequence ID" value="SHN20988.1"/>
    <property type="molecule type" value="Genomic_DNA"/>
</dbReference>
<evidence type="ECO:0000256" key="1">
    <source>
        <dbReference type="SAM" id="MobiDB-lite"/>
    </source>
</evidence>
<feature type="region of interest" description="Disordered" evidence="1">
    <location>
        <begin position="1"/>
        <end position="38"/>
    </location>
</feature>
<accession>A0A9X8QZ98</accession>
<comment type="caution">
    <text evidence="2">The sequence shown here is derived from an EMBL/GenBank/DDBJ whole genome shotgun (WGS) entry which is preliminary data.</text>
</comment>
<feature type="compositionally biased region" description="Basic and acidic residues" evidence="1">
    <location>
        <begin position="16"/>
        <end position="29"/>
    </location>
</feature>
<organism evidence="2 3">
    <name type="scientific">Streptomyces yunnanensis</name>
    <dbReference type="NCBI Taxonomy" id="156453"/>
    <lineage>
        <taxon>Bacteria</taxon>
        <taxon>Bacillati</taxon>
        <taxon>Actinomycetota</taxon>
        <taxon>Actinomycetes</taxon>
        <taxon>Kitasatosporales</taxon>
        <taxon>Streptomycetaceae</taxon>
        <taxon>Streptomyces</taxon>
    </lineage>
</organism>
<proteinExistence type="predicted"/>
<dbReference type="Gene3D" id="3.60.21.10">
    <property type="match status" value="1"/>
</dbReference>